<dbReference type="PANTHER" id="PTHR35176:SF6">
    <property type="entry name" value="HEME OXYGENASE HI_0854-RELATED"/>
    <property type="match status" value="1"/>
</dbReference>
<reference evidence="3 4" key="1">
    <citation type="journal article" date="2019" name="Int. J. Syst. Evol. Microbiol.">
        <title>The Global Catalogue of Microorganisms (GCM) 10K type strain sequencing project: providing services to taxonomists for standard genome sequencing and annotation.</title>
        <authorList>
            <consortium name="The Broad Institute Genomics Platform"/>
            <consortium name="The Broad Institute Genome Sequencing Center for Infectious Disease"/>
            <person name="Wu L."/>
            <person name="Ma J."/>
        </authorList>
    </citation>
    <scope>NUCLEOTIDE SEQUENCE [LARGE SCALE GENOMIC DNA]</scope>
    <source>
        <strain evidence="3 4">CGMCC 1.15824</strain>
    </source>
</reference>
<dbReference type="PANTHER" id="PTHR35176">
    <property type="entry name" value="HEME OXYGENASE HI_0854-RELATED"/>
    <property type="match status" value="1"/>
</dbReference>
<name>A0ABD5QGA6_9EURY</name>
<dbReference type="Pfam" id="PF01243">
    <property type="entry name" value="PNPOx_N"/>
    <property type="match status" value="1"/>
</dbReference>
<dbReference type="AlphaFoldDB" id="A0ABD5QGA6"/>
<dbReference type="Proteomes" id="UP001595925">
    <property type="component" value="Unassembled WGS sequence"/>
</dbReference>
<dbReference type="InterPro" id="IPR011576">
    <property type="entry name" value="Pyridox_Oxase_N"/>
</dbReference>
<evidence type="ECO:0000256" key="1">
    <source>
        <dbReference type="ARBA" id="ARBA00023002"/>
    </source>
</evidence>
<evidence type="ECO:0000259" key="2">
    <source>
        <dbReference type="Pfam" id="PF01243"/>
    </source>
</evidence>
<feature type="domain" description="Pyridoxamine 5'-phosphate oxidase N-terminal" evidence="2">
    <location>
        <begin position="7"/>
        <end position="128"/>
    </location>
</feature>
<dbReference type="InterPro" id="IPR052019">
    <property type="entry name" value="F420H2_bilvrd_red/Heme_oxyg"/>
</dbReference>
<accession>A0ABD5QGA6</accession>
<dbReference type="GO" id="GO:0016491">
    <property type="term" value="F:oxidoreductase activity"/>
    <property type="evidence" value="ECO:0007669"/>
    <property type="project" value="UniProtKB-KW"/>
</dbReference>
<sequence length="133" mass="15054">MTETSVPEEVEEWLTTGREMAHLATSRNDRPHVAPIWYRYEDGVAEFVTGGKKLENIRANPRVSLSIERSEDGVGQWHVVLFGTATVITDEEKLWAGRTRLFQRYRGRDPSVEEDGEPPEALVRVEVASASWG</sequence>
<organism evidence="3 4">
    <name type="scientific">Saliphagus infecundisoli</name>
    <dbReference type="NCBI Taxonomy" id="1849069"/>
    <lineage>
        <taxon>Archaea</taxon>
        <taxon>Methanobacteriati</taxon>
        <taxon>Methanobacteriota</taxon>
        <taxon>Stenosarchaea group</taxon>
        <taxon>Halobacteria</taxon>
        <taxon>Halobacteriales</taxon>
        <taxon>Natrialbaceae</taxon>
        <taxon>Saliphagus</taxon>
    </lineage>
</organism>
<dbReference type="RefSeq" id="WP_224827415.1">
    <property type="nucleotide sequence ID" value="NZ_JAIVEF010000001.1"/>
</dbReference>
<comment type="caution">
    <text evidence="3">The sequence shown here is derived from an EMBL/GenBank/DDBJ whole genome shotgun (WGS) entry which is preliminary data.</text>
</comment>
<keyword evidence="1" id="KW-0560">Oxidoreductase</keyword>
<evidence type="ECO:0000313" key="4">
    <source>
        <dbReference type="Proteomes" id="UP001595925"/>
    </source>
</evidence>
<dbReference type="InterPro" id="IPR012349">
    <property type="entry name" value="Split_barrel_FMN-bd"/>
</dbReference>
<dbReference type="Gene3D" id="2.30.110.10">
    <property type="entry name" value="Electron Transport, Fmn-binding Protein, Chain A"/>
    <property type="match status" value="1"/>
</dbReference>
<keyword evidence="4" id="KW-1185">Reference proteome</keyword>
<protein>
    <submittedName>
        <fullName evidence="3">Pyridoxamine 5'-phosphate oxidase family protein</fullName>
    </submittedName>
</protein>
<dbReference type="SUPFAM" id="SSF50475">
    <property type="entry name" value="FMN-binding split barrel"/>
    <property type="match status" value="1"/>
</dbReference>
<proteinExistence type="predicted"/>
<evidence type="ECO:0000313" key="3">
    <source>
        <dbReference type="EMBL" id="MFC4988683.1"/>
    </source>
</evidence>
<dbReference type="EMBL" id="JBHSJG010000036">
    <property type="protein sequence ID" value="MFC4988683.1"/>
    <property type="molecule type" value="Genomic_DNA"/>
</dbReference>
<gene>
    <name evidence="3" type="ORF">ACFPFO_13110</name>
</gene>